<gene>
    <name evidence="2" type="ORF">METZ01_LOCUS172885</name>
</gene>
<dbReference type="InterPro" id="IPR041698">
    <property type="entry name" value="Methyltransf_25"/>
</dbReference>
<dbReference type="Gene3D" id="3.40.50.150">
    <property type="entry name" value="Vaccinia Virus protein VP39"/>
    <property type="match status" value="1"/>
</dbReference>
<reference evidence="2" key="1">
    <citation type="submission" date="2018-05" db="EMBL/GenBank/DDBJ databases">
        <authorList>
            <person name="Lanie J.A."/>
            <person name="Ng W.-L."/>
            <person name="Kazmierczak K.M."/>
            <person name="Andrzejewski T.M."/>
            <person name="Davidsen T.M."/>
            <person name="Wayne K.J."/>
            <person name="Tettelin H."/>
            <person name="Glass J.I."/>
            <person name="Rusch D."/>
            <person name="Podicherti R."/>
            <person name="Tsui H.-C.T."/>
            <person name="Winkler M.E."/>
        </authorList>
    </citation>
    <scope>NUCLEOTIDE SEQUENCE</scope>
</reference>
<feature type="domain" description="Methyltransferase" evidence="1">
    <location>
        <begin position="42"/>
        <end position="116"/>
    </location>
</feature>
<proteinExistence type="predicted"/>
<dbReference type="InterPro" id="IPR029063">
    <property type="entry name" value="SAM-dependent_MTases_sf"/>
</dbReference>
<protein>
    <recommendedName>
        <fullName evidence="1">Methyltransferase domain-containing protein</fullName>
    </recommendedName>
</protein>
<dbReference type="Pfam" id="PF13649">
    <property type="entry name" value="Methyltransf_25"/>
    <property type="match status" value="1"/>
</dbReference>
<evidence type="ECO:0000313" key="2">
    <source>
        <dbReference type="EMBL" id="SVB20031.1"/>
    </source>
</evidence>
<organism evidence="2">
    <name type="scientific">marine metagenome</name>
    <dbReference type="NCBI Taxonomy" id="408172"/>
    <lineage>
        <taxon>unclassified sequences</taxon>
        <taxon>metagenomes</taxon>
        <taxon>ecological metagenomes</taxon>
    </lineage>
</organism>
<accession>A0A382C2R4</accession>
<dbReference type="EMBL" id="UINC01032413">
    <property type="protein sequence ID" value="SVB20031.1"/>
    <property type="molecule type" value="Genomic_DNA"/>
</dbReference>
<name>A0A382C2R4_9ZZZZ</name>
<evidence type="ECO:0000259" key="1">
    <source>
        <dbReference type="Pfam" id="PF13649"/>
    </source>
</evidence>
<sequence>MPIFSDQRKWNERYRTESQLRRFDPSPVFEEAMAAGIPDGSVMELACGVSGNALALAMGGREVLAVDVSDVALGQLQAEAQARGVSDRINCVQTDLAMWRPPEDRRFALVLCVMYWDRTVFQYAWPAVQEGGLIAWQAFNTDQVKYRPIIQPKFCLQCGEPASLLPEGFTMVSEHDVDDGHRAVRRLIARHEGENGR</sequence>
<dbReference type="CDD" id="cd02440">
    <property type="entry name" value="AdoMet_MTases"/>
    <property type="match status" value="1"/>
</dbReference>
<dbReference type="SUPFAM" id="SSF53335">
    <property type="entry name" value="S-adenosyl-L-methionine-dependent methyltransferases"/>
    <property type="match status" value="1"/>
</dbReference>
<dbReference type="AlphaFoldDB" id="A0A382C2R4"/>